<reference evidence="8" key="1">
    <citation type="submission" date="2025-08" db="UniProtKB">
        <authorList>
            <consortium name="RefSeq"/>
        </authorList>
    </citation>
    <scope>IDENTIFICATION</scope>
    <source>
        <tissue evidence="8">Young leaves</tissue>
    </source>
</reference>
<dbReference type="PANTHER" id="PTHR15725">
    <property type="entry name" value="ZN-FINGER, C-X8-C-X5-C-X3-H TYPE-CONTAINING"/>
    <property type="match status" value="1"/>
</dbReference>
<evidence type="ECO:0000313" key="8">
    <source>
        <dbReference type="RefSeq" id="XP_023006835.1"/>
    </source>
</evidence>
<feature type="domain" description="C3H1-type" evidence="6">
    <location>
        <begin position="98"/>
        <end position="125"/>
    </location>
</feature>
<protein>
    <submittedName>
        <fullName evidence="8">Zinc finger CCCH domain-containing protein 34-like isoform X1</fullName>
    </submittedName>
</protein>
<accession>A0A6J1L196</accession>
<gene>
    <name evidence="8" type="primary">LOC111499504</name>
</gene>
<evidence type="ECO:0000256" key="3">
    <source>
        <dbReference type="ARBA" id="ARBA00022833"/>
    </source>
</evidence>
<evidence type="ECO:0000256" key="2">
    <source>
        <dbReference type="ARBA" id="ARBA00022771"/>
    </source>
</evidence>
<evidence type="ECO:0000256" key="4">
    <source>
        <dbReference type="PROSITE-ProRule" id="PRU00723"/>
    </source>
</evidence>
<dbReference type="InterPro" id="IPR036855">
    <property type="entry name" value="Znf_CCCH_sf"/>
</dbReference>
<dbReference type="AlphaFoldDB" id="A0A6J1L196"/>
<keyword evidence="1 4" id="KW-0479">Metal-binding</keyword>
<dbReference type="SMART" id="SM00356">
    <property type="entry name" value="ZnF_C3H1"/>
    <property type="match status" value="2"/>
</dbReference>
<sequence>MLNRSRVGFCVSIYGASDIVDGPFQFIFYPHTMIIRFLDSNGFDCEYRHSEIARLNPRDCYYWLAGNCLNATCSFRHPPMDGAAGKVFESSQSSVPVNKTNIPCYFYFNGFCSKGDTCTFLHGNDITVAARSTKIGNTSSSEDKAASSHKNGLASTDADAFLHPSKKVIGPTIEGTFRESRSQPSAEKVSIRSACAKISLPECEKVAVDEPVSLPLTEGSKYSRSHVHVVADQSYEEPMMDSSEDENPLESSTGFDVVVGHELENLDSDDDSEYLLSTNLEQRELDAELCRDDDEDYIAYDPMHSDLELLYEREMHSYDHLERNSVLSNDRNIISCSRGKLIKSLFTRKRELTLMNIDSEEWNRTDLRSYLQRDSVSGNGSIIGLSRRKNGMSCRTSRSFAKPWKNGLYHPTLGRRLPLHVGKVSGESPSENLTFSNSISGYRSFRHSRQYKPCRYYDGYRLARRQHPLSNISRRPVSREPVPRDHGFKLKSVPFKGPKTLSQIKDEKRKVEENRGLSMKKRHSIGCASSSADFRGPKPLSDILKDKRKVEKLVKEIIT</sequence>
<evidence type="ECO:0000313" key="7">
    <source>
        <dbReference type="Proteomes" id="UP000504608"/>
    </source>
</evidence>
<dbReference type="OrthoDB" id="5395350at2759"/>
<dbReference type="RefSeq" id="XP_023006835.1">
    <property type="nucleotide sequence ID" value="XM_023151067.1"/>
</dbReference>
<keyword evidence="2 4" id="KW-0863">Zinc-finger</keyword>
<dbReference type="Proteomes" id="UP000504608">
    <property type="component" value="Unplaced"/>
</dbReference>
<dbReference type="GeneID" id="111499504"/>
<keyword evidence="7" id="KW-1185">Reference proteome</keyword>
<dbReference type="KEGG" id="cmax:111499504"/>
<dbReference type="PANTHER" id="PTHR15725:SF0">
    <property type="entry name" value="ZINC FINGER CCCH DOMAIN-CONTAINING PROTEIN 32-LIKE"/>
    <property type="match status" value="1"/>
</dbReference>
<dbReference type="Gene3D" id="4.10.1000.10">
    <property type="entry name" value="Zinc finger, CCCH-type"/>
    <property type="match status" value="2"/>
</dbReference>
<feature type="domain" description="C3H1-type" evidence="6">
    <location>
        <begin position="54"/>
        <end position="80"/>
    </location>
</feature>
<evidence type="ECO:0000256" key="5">
    <source>
        <dbReference type="SAM" id="MobiDB-lite"/>
    </source>
</evidence>
<feature type="region of interest" description="Disordered" evidence="5">
    <location>
        <begin position="519"/>
        <end position="540"/>
    </location>
</feature>
<dbReference type="PROSITE" id="PS50103">
    <property type="entry name" value="ZF_C3H1"/>
    <property type="match status" value="2"/>
</dbReference>
<proteinExistence type="predicted"/>
<organism evidence="7 8">
    <name type="scientific">Cucurbita maxima</name>
    <name type="common">Pumpkin</name>
    <name type="synonym">Winter squash</name>
    <dbReference type="NCBI Taxonomy" id="3661"/>
    <lineage>
        <taxon>Eukaryota</taxon>
        <taxon>Viridiplantae</taxon>
        <taxon>Streptophyta</taxon>
        <taxon>Embryophyta</taxon>
        <taxon>Tracheophyta</taxon>
        <taxon>Spermatophyta</taxon>
        <taxon>Magnoliopsida</taxon>
        <taxon>eudicotyledons</taxon>
        <taxon>Gunneridae</taxon>
        <taxon>Pentapetalae</taxon>
        <taxon>rosids</taxon>
        <taxon>fabids</taxon>
        <taxon>Cucurbitales</taxon>
        <taxon>Cucurbitaceae</taxon>
        <taxon>Cucurbiteae</taxon>
        <taxon>Cucurbita</taxon>
    </lineage>
</organism>
<name>A0A6J1L196_CUCMA</name>
<dbReference type="GO" id="GO:0008270">
    <property type="term" value="F:zinc ion binding"/>
    <property type="evidence" value="ECO:0007669"/>
    <property type="project" value="UniProtKB-KW"/>
</dbReference>
<dbReference type="InterPro" id="IPR000571">
    <property type="entry name" value="Znf_CCCH"/>
</dbReference>
<dbReference type="SUPFAM" id="SSF90229">
    <property type="entry name" value="CCCH zinc finger"/>
    <property type="match status" value="1"/>
</dbReference>
<evidence type="ECO:0000256" key="1">
    <source>
        <dbReference type="ARBA" id="ARBA00022723"/>
    </source>
</evidence>
<feature type="zinc finger region" description="C3H1-type" evidence="4">
    <location>
        <begin position="54"/>
        <end position="80"/>
    </location>
</feature>
<evidence type="ECO:0000259" key="6">
    <source>
        <dbReference type="PROSITE" id="PS50103"/>
    </source>
</evidence>
<feature type="zinc finger region" description="C3H1-type" evidence="4">
    <location>
        <begin position="98"/>
        <end position="125"/>
    </location>
</feature>
<dbReference type="GO" id="GO:0003729">
    <property type="term" value="F:mRNA binding"/>
    <property type="evidence" value="ECO:0007669"/>
    <property type="project" value="TreeGrafter"/>
</dbReference>
<keyword evidence="3 4" id="KW-0862">Zinc</keyword>